<dbReference type="Proteomes" id="UP000474296">
    <property type="component" value="Unassembled WGS sequence"/>
</dbReference>
<organism evidence="7 8">
    <name type="scientific">Spongiivirga citrea</name>
    <dbReference type="NCBI Taxonomy" id="1481457"/>
    <lineage>
        <taxon>Bacteria</taxon>
        <taxon>Pseudomonadati</taxon>
        <taxon>Bacteroidota</taxon>
        <taxon>Flavobacteriia</taxon>
        <taxon>Flavobacteriales</taxon>
        <taxon>Flavobacteriaceae</taxon>
        <taxon>Spongiivirga</taxon>
    </lineage>
</organism>
<keyword evidence="1" id="KW-0001">2Fe-2S</keyword>
<keyword evidence="8" id="KW-1185">Reference proteome</keyword>
<dbReference type="EMBL" id="JAABOQ010000002">
    <property type="protein sequence ID" value="NER16619.1"/>
    <property type="molecule type" value="Genomic_DNA"/>
</dbReference>
<dbReference type="CDD" id="cd03469">
    <property type="entry name" value="Rieske_RO_Alpha_N"/>
    <property type="match status" value="1"/>
</dbReference>
<dbReference type="GO" id="GO:0016491">
    <property type="term" value="F:oxidoreductase activity"/>
    <property type="evidence" value="ECO:0007669"/>
    <property type="project" value="UniProtKB-KW"/>
</dbReference>
<comment type="caution">
    <text evidence="7">The sequence shown here is derived from an EMBL/GenBank/DDBJ whole genome shotgun (WGS) entry which is preliminary data.</text>
</comment>
<dbReference type="PANTHER" id="PTHR21266:SF60">
    <property type="entry name" value="3-KETOSTEROID-9-ALPHA-MONOOXYGENASE, OXYGENASE COMPONENT"/>
    <property type="match status" value="1"/>
</dbReference>
<evidence type="ECO:0000259" key="6">
    <source>
        <dbReference type="PROSITE" id="PS51296"/>
    </source>
</evidence>
<dbReference type="RefSeq" id="WP_164029952.1">
    <property type="nucleotide sequence ID" value="NZ_JAABOQ010000002.1"/>
</dbReference>
<proteinExistence type="predicted"/>
<name>A0A6M0CL91_9FLAO</name>
<dbReference type="InterPro" id="IPR050584">
    <property type="entry name" value="Cholesterol_7-desaturase"/>
</dbReference>
<accession>A0A6M0CL91</accession>
<dbReference type="GO" id="GO:0046872">
    <property type="term" value="F:metal ion binding"/>
    <property type="evidence" value="ECO:0007669"/>
    <property type="project" value="UniProtKB-KW"/>
</dbReference>
<protein>
    <submittedName>
        <fullName evidence="7">Rieske 2Fe-2S domain-containing protein</fullName>
    </submittedName>
</protein>
<feature type="domain" description="Rieske" evidence="6">
    <location>
        <begin position="19"/>
        <end position="123"/>
    </location>
</feature>
<evidence type="ECO:0000313" key="7">
    <source>
        <dbReference type="EMBL" id="NER16619.1"/>
    </source>
</evidence>
<gene>
    <name evidence="7" type="ORF">GWK10_05320</name>
</gene>
<evidence type="ECO:0000256" key="5">
    <source>
        <dbReference type="ARBA" id="ARBA00023014"/>
    </source>
</evidence>
<evidence type="ECO:0000256" key="1">
    <source>
        <dbReference type="ARBA" id="ARBA00022714"/>
    </source>
</evidence>
<dbReference type="InterPro" id="IPR044043">
    <property type="entry name" value="VanA_C_cat"/>
</dbReference>
<keyword evidence="2" id="KW-0479">Metal-binding</keyword>
<dbReference type="AlphaFoldDB" id="A0A6M0CL91"/>
<dbReference type="Pfam" id="PF00355">
    <property type="entry name" value="Rieske"/>
    <property type="match status" value="1"/>
</dbReference>
<dbReference type="PANTHER" id="PTHR21266">
    <property type="entry name" value="IRON-SULFUR DOMAIN CONTAINING PROTEIN"/>
    <property type="match status" value="1"/>
</dbReference>
<evidence type="ECO:0000256" key="3">
    <source>
        <dbReference type="ARBA" id="ARBA00023002"/>
    </source>
</evidence>
<dbReference type="InterPro" id="IPR017941">
    <property type="entry name" value="Rieske_2Fe-2S"/>
</dbReference>
<dbReference type="Gene3D" id="2.102.10.10">
    <property type="entry name" value="Rieske [2Fe-2S] iron-sulphur domain"/>
    <property type="match status" value="1"/>
</dbReference>
<dbReference type="GO" id="GO:0051537">
    <property type="term" value="F:2 iron, 2 sulfur cluster binding"/>
    <property type="evidence" value="ECO:0007669"/>
    <property type="project" value="UniProtKB-KW"/>
</dbReference>
<evidence type="ECO:0000256" key="4">
    <source>
        <dbReference type="ARBA" id="ARBA00023004"/>
    </source>
</evidence>
<dbReference type="Gene3D" id="3.90.380.10">
    <property type="entry name" value="Naphthalene 1,2-dioxygenase Alpha Subunit, Chain A, domain 1"/>
    <property type="match status" value="1"/>
</dbReference>
<evidence type="ECO:0000256" key="2">
    <source>
        <dbReference type="ARBA" id="ARBA00022723"/>
    </source>
</evidence>
<dbReference type="SUPFAM" id="SSF55961">
    <property type="entry name" value="Bet v1-like"/>
    <property type="match status" value="1"/>
</dbReference>
<dbReference type="PROSITE" id="PS51296">
    <property type="entry name" value="RIESKE"/>
    <property type="match status" value="1"/>
</dbReference>
<sequence>MNDTKKKGANFPERLYACWHPIGYSHEIKADVPFGTFLLDEAVVVWRTADGQPHAMRDLCIHRGTALSLGWIKDDCLVCPYHAWQYDKKGACVLIPQAPDMDIPTKAKTTTYHCKEKFGVVWVALKDPEFELPEILEYENSDWKFVNTGPFNWNSDSSRQVENFTDFGHFPWVHPGLLGDPERPAVPDCKVTIKDTVLHYSIIRPEAPNSDDFPIFANKNVIQPERRSVYELHLPYTIVLRLGWGGTKGMVYFFSSQPISENKCRGFCIIGRNYDHDEPDTVLQNFEQVIFDQDKRIVESQRPKQVPFDFTEELHLKFDAVAMNYRRAMKKHNLNY</sequence>
<dbReference type="Pfam" id="PF19112">
    <property type="entry name" value="VanA_C"/>
    <property type="match status" value="1"/>
</dbReference>
<dbReference type="InterPro" id="IPR036922">
    <property type="entry name" value="Rieske_2Fe-2S_sf"/>
</dbReference>
<reference evidence="7 8" key="1">
    <citation type="submission" date="2020-01" db="EMBL/GenBank/DDBJ databases">
        <title>Spongiivirga citrea KCTC 32990T.</title>
        <authorList>
            <person name="Wang G."/>
        </authorList>
    </citation>
    <scope>NUCLEOTIDE SEQUENCE [LARGE SCALE GENOMIC DNA]</scope>
    <source>
        <strain evidence="7 8">KCTC 32990</strain>
    </source>
</reference>
<dbReference type="SUPFAM" id="SSF50022">
    <property type="entry name" value="ISP domain"/>
    <property type="match status" value="1"/>
</dbReference>
<keyword evidence="3" id="KW-0560">Oxidoreductase</keyword>
<evidence type="ECO:0000313" key="8">
    <source>
        <dbReference type="Proteomes" id="UP000474296"/>
    </source>
</evidence>
<keyword evidence="4" id="KW-0408">Iron</keyword>
<keyword evidence="5" id="KW-0411">Iron-sulfur</keyword>